<proteinExistence type="inferred from homology"/>
<keyword evidence="4" id="KW-1185">Reference proteome</keyword>
<protein>
    <submittedName>
        <fullName evidence="3">ROK family transcriptional regulator</fullName>
    </submittedName>
</protein>
<dbReference type="InterPro" id="IPR036390">
    <property type="entry name" value="WH_DNA-bd_sf"/>
</dbReference>
<organism evidence="3 4">
    <name type="scientific">Luedemannella helvata</name>
    <dbReference type="NCBI Taxonomy" id="349315"/>
    <lineage>
        <taxon>Bacteria</taxon>
        <taxon>Bacillati</taxon>
        <taxon>Actinomycetota</taxon>
        <taxon>Actinomycetes</taxon>
        <taxon>Micromonosporales</taxon>
        <taxon>Micromonosporaceae</taxon>
        <taxon>Luedemannella</taxon>
    </lineage>
</organism>
<dbReference type="Proteomes" id="UP001500655">
    <property type="component" value="Unassembled WGS sequence"/>
</dbReference>
<dbReference type="InterPro" id="IPR049874">
    <property type="entry name" value="ROK_cs"/>
</dbReference>
<gene>
    <name evidence="3" type="ORF">GCM10009681_03230</name>
</gene>
<dbReference type="InterPro" id="IPR036388">
    <property type="entry name" value="WH-like_DNA-bd_sf"/>
</dbReference>
<sequence>MGNGYAQAPMDSPHSTTRDIRRRNRSVLLSTLFKDGPLSRLELSQVTKLSTATVSTVTADLLADGLVVEAGQVESAGGRPRVLLRLNPEYGYLIGVDVGETGVTVELFDAALTRLRAIERPLDSVRPEPKAVVKEVASAIADILAGPPPEETGPADELGTIDPARVIGIGIGVPGIVEEAGTALVHAPTIGWHSVALAELLRDAGVAPPVLLGNGARTLAQAEMWFGAAKGVRHAVVALVGSGVGAAVVSEGTPYRGMSGSAGEWGHTTLVYGGRGCRCGARGCVEAYVGAEGVLARLAEITGEPADDDEVAGLTAMIAAAEQPGPEAELADAVADELGAAIGNLINVLNPERVVLGGWAGLALGAARLPRIRFGARRQALDRPYQQVSIELSHLGPDAVALGAATLPLAALLARGGEARR</sequence>
<feature type="region of interest" description="Disordered" evidence="2">
    <location>
        <begin position="1"/>
        <end position="21"/>
    </location>
</feature>
<dbReference type="InterPro" id="IPR000600">
    <property type="entry name" value="ROK"/>
</dbReference>
<comment type="caution">
    <text evidence="3">The sequence shown here is derived from an EMBL/GenBank/DDBJ whole genome shotgun (WGS) entry which is preliminary data.</text>
</comment>
<dbReference type="PANTHER" id="PTHR18964">
    <property type="entry name" value="ROK (REPRESSOR, ORF, KINASE) FAMILY"/>
    <property type="match status" value="1"/>
</dbReference>
<dbReference type="InterPro" id="IPR043129">
    <property type="entry name" value="ATPase_NBD"/>
</dbReference>
<dbReference type="Pfam" id="PF00480">
    <property type="entry name" value="ROK"/>
    <property type="match status" value="1"/>
</dbReference>
<reference evidence="4" key="1">
    <citation type="journal article" date="2019" name="Int. J. Syst. Evol. Microbiol.">
        <title>The Global Catalogue of Microorganisms (GCM) 10K type strain sequencing project: providing services to taxonomists for standard genome sequencing and annotation.</title>
        <authorList>
            <consortium name="The Broad Institute Genomics Platform"/>
            <consortium name="The Broad Institute Genome Sequencing Center for Infectious Disease"/>
            <person name="Wu L."/>
            <person name="Ma J."/>
        </authorList>
    </citation>
    <scope>NUCLEOTIDE SEQUENCE [LARGE SCALE GENOMIC DNA]</scope>
    <source>
        <strain evidence="4">JCM 13249</strain>
    </source>
</reference>
<comment type="similarity">
    <text evidence="1">Belongs to the ROK (NagC/XylR) family.</text>
</comment>
<dbReference type="PROSITE" id="PS01125">
    <property type="entry name" value="ROK"/>
    <property type="match status" value="1"/>
</dbReference>
<evidence type="ECO:0000256" key="1">
    <source>
        <dbReference type="ARBA" id="ARBA00006479"/>
    </source>
</evidence>
<name>A0ABP4VS05_9ACTN</name>
<dbReference type="Gene3D" id="1.10.10.10">
    <property type="entry name" value="Winged helix-like DNA-binding domain superfamily/Winged helix DNA-binding domain"/>
    <property type="match status" value="1"/>
</dbReference>
<dbReference type="SUPFAM" id="SSF46785">
    <property type="entry name" value="Winged helix' DNA-binding domain"/>
    <property type="match status" value="1"/>
</dbReference>
<evidence type="ECO:0000313" key="3">
    <source>
        <dbReference type="EMBL" id="GAA1736096.1"/>
    </source>
</evidence>
<dbReference type="SUPFAM" id="SSF53067">
    <property type="entry name" value="Actin-like ATPase domain"/>
    <property type="match status" value="1"/>
</dbReference>
<evidence type="ECO:0000256" key="2">
    <source>
        <dbReference type="SAM" id="MobiDB-lite"/>
    </source>
</evidence>
<accession>A0ABP4VS05</accession>
<dbReference type="RefSeq" id="WP_344075904.1">
    <property type="nucleotide sequence ID" value="NZ_BAAALS010000001.1"/>
</dbReference>
<dbReference type="EMBL" id="BAAALS010000001">
    <property type="protein sequence ID" value="GAA1736096.1"/>
    <property type="molecule type" value="Genomic_DNA"/>
</dbReference>
<dbReference type="Gene3D" id="3.30.420.40">
    <property type="match status" value="2"/>
</dbReference>
<evidence type="ECO:0000313" key="4">
    <source>
        <dbReference type="Proteomes" id="UP001500655"/>
    </source>
</evidence>
<dbReference type="PANTHER" id="PTHR18964:SF149">
    <property type="entry name" value="BIFUNCTIONAL UDP-N-ACETYLGLUCOSAMINE 2-EPIMERASE_N-ACETYLMANNOSAMINE KINASE"/>
    <property type="match status" value="1"/>
</dbReference>